<gene>
    <name evidence="2" type="ORF">HU200_010650</name>
</gene>
<organism evidence="2 3">
    <name type="scientific">Digitaria exilis</name>
    <dbReference type="NCBI Taxonomy" id="1010633"/>
    <lineage>
        <taxon>Eukaryota</taxon>
        <taxon>Viridiplantae</taxon>
        <taxon>Streptophyta</taxon>
        <taxon>Embryophyta</taxon>
        <taxon>Tracheophyta</taxon>
        <taxon>Spermatophyta</taxon>
        <taxon>Magnoliopsida</taxon>
        <taxon>Liliopsida</taxon>
        <taxon>Poales</taxon>
        <taxon>Poaceae</taxon>
        <taxon>PACMAD clade</taxon>
        <taxon>Panicoideae</taxon>
        <taxon>Panicodae</taxon>
        <taxon>Paniceae</taxon>
        <taxon>Anthephorinae</taxon>
        <taxon>Digitaria</taxon>
    </lineage>
</organism>
<sequence>MNHTDRPHSICIAHPSVVSVLIKNICLGMDARVPRRATVARRSVVIVSSRKFSDDDNDNCGGLVVVANTRTSPSATLIVAPTSFVDEREEGERRRPHLKVTFFDGQSSRAQVVAVNMTFALLTTKFHSGCEEVVWMESNSSFLTPPTFLWLPVSSDRMAYVRSFTIVESLESYNRDHCRVQQKDSEHFFLISCKFDGESKRLLGAPVFAMGSSSPNTCAMGVVVEDIARGSEMRLALSSTYIRGIVKYLIEMRRKKTFLAEEEEVAGDPPAPPSPPRRKRRRVVRGNQIQGGRRVV</sequence>
<comment type="caution">
    <text evidence="2">The sequence shown here is derived from an EMBL/GenBank/DDBJ whole genome shotgun (WGS) entry which is preliminary data.</text>
</comment>
<feature type="region of interest" description="Disordered" evidence="1">
    <location>
        <begin position="261"/>
        <end position="296"/>
    </location>
</feature>
<dbReference type="EMBL" id="JACEFO010000740">
    <property type="protein sequence ID" value="KAF8758134.1"/>
    <property type="molecule type" value="Genomic_DNA"/>
</dbReference>
<evidence type="ECO:0000256" key="1">
    <source>
        <dbReference type="SAM" id="MobiDB-lite"/>
    </source>
</evidence>
<evidence type="ECO:0000313" key="3">
    <source>
        <dbReference type="Proteomes" id="UP000636709"/>
    </source>
</evidence>
<reference evidence="2" key="1">
    <citation type="submission" date="2020-07" db="EMBL/GenBank/DDBJ databases">
        <title>Genome sequence and genetic diversity analysis of an under-domesticated orphan crop, white fonio (Digitaria exilis).</title>
        <authorList>
            <person name="Bennetzen J.L."/>
            <person name="Chen S."/>
            <person name="Ma X."/>
            <person name="Wang X."/>
            <person name="Yssel A.E.J."/>
            <person name="Chaluvadi S.R."/>
            <person name="Johnson M."/>
            <person name="Gangashetty P."/>
            <person name="Hamidou F."/>
            <person name="Sanogo M.D."/>
            <person name="Zwaenepoel A."/>
            <person name="Wallace J."/>
            <person name="Van De Peer Y."/>
            <person name="Van Deynze A."/>
        </authorList>
    </citation>
    <scope>NUCLEOTIDE SEQUENCE</scope>
    <source>
        <tissue evidence="2">Leaves</tissue>
    </source>
</reference>
<protein>
    <submittedName>
        <fullName evidence="2">Uncharacterized protein</fullName>
    </submittedName>
</protein>
<proteinExistence type="predicted"/>
<name>A0A835FJL4_9POAL</name>
<dbReference type="AlphaFoldDB" id="A0A835FJL4"/>
<evidence type="ECO:0000313" key="2">
    <source>
        <dbReference type="EMBL" id="KAF8758134.1"/>
    </source>
</evidence>
<dbReference type="Proteomes" id="UP000636709">
    <property type="component" value="Unassembled WGS sequence"/>
</dbReference>
<dbReference type="OrthoDB" id="10553398at2759"/>
<accession>A0A835FJL4</accession>
<keyword evidence="3" id="KW-1185">Reference proteome</keyword>